<dbReference type="Gene3D" id="2.60.120.620">
    <property type="entry name" value="q2cbj1_9rhob like domain"/>
    <property type="match status" value="1"/>
</dbReference>
<gene>
    <name evidence="1" type="ORF">METZ01_LOCUS348066</name>
</gene>
<dbReference type="SUPFAM" id="SSF51197">
    <property type="entry name" value="Clavaminate synthase-like"/>
    <property type="match status" value="1"/>
</dbReference>
<reference evidence="1" key="1">
    <citation type="submission" date="2018-05" db="EMBL/GenBank/DDBJ databases">
        <authorList>
            <person name="Lanie J.A."/>
            <person name="Ng W.-L."/>
            <person name="Kazmierczak K.M."/>
            <person name="Andrzejewski T.M."/>
            <person name="Davidsen T.M."/>
            <person name="Wayne K.J."/>
            <person name="Tettelin H."/>
            <person name="Glass J.I."/>
            <person name="Rusch D."/>
            <person name="Podicherti R."/>
            <person name="Tsui H.-C.T."/>
            <person name="Winkler M.E."/>
        </authorList>
    </citation>
    <scope>NUCLEOTIDE SEQUENCE</scope>
</reference>
<organism evidence="1">
    <name type="scientific">marine metagenome</name>
    <dbReference type="NCBI Taxonomy" id="408172"/>
    <lineage>
        <taxon>unclassified sequences</taxon>
        <taxon>metagenomes</taxon>
        <taxon>ecological metagenomes</taxon>
    </lineage>
</organism>
<evidence type="ECO:0008006" key="2">
    <source>
        <dbReference type="Google" id="ProtNLM"/>
    </source>
</evidence>
<dbReference type="AlphaFoldDB" id="A0A382RDA9"/>
<protein>
    <recommendedName>
        <fullName evidence="2">Phytanoyl-CoA dioxygenase</fullName>
    </recommendedName>
</protein>
<accession>A0A382RDA9</accession>
<feature type="non-terminal residue" evidence="1">
    <location>
        <position position="106"/>
    </location>
</feature>
<sequence>MLSPEQIEHFCMQGYLVLDPCLEAGQVEALTERVRQIAEGEIDLPDGSIEYEPGATGQRMESLRKINFPSRYDPFFVEYARSPVLLDAIVDFIGADVKLFGDQLFM</sequence>
<proteinExistence type="predicted"/>
<dbReference type="EMBL" id="UINC01120615">
    <property type="protein sequence ID" value="SVC95212.1"/>
    <property type="molecule type" value="Genomic_DNA"/>
</dbReference>
<name>A0A382RDA9_9ZZZZ</name>
<evidence type="ECO:0000313" key="1">
    <source>
        <dbReference type="EMBL" id="SVC95212.1"/>
    </source>
</evidence>